<gene>
    <name evidence="1" type="ORF">E5358_13740</name>
</gene>
<evidence type="ECO:0000313" key="2">
    <source>
        <dbReference type="Proteomes" id="UP000308886"/>
    </source>
</evidence>
<reference evidence="1" key="1">
    <citation type="submission" date="2019-04" db="EMBL/GenBank/DDBJ databases">
        <title>Microbes associate with the intestines of laboratory mice.</title>
        <authorList>
            <person name="Navarre W."/>
            <person name="Wong E."/>
            <person name="Huang K."/>
            <person name="Tropini C."/>
            <person name="Ng K."/>
            <person name="Yu B."/>
        </authorList>
    </citation>
    <scope>NUCLEOTIDE SEQUENCE</scope>
    <source>
        <strain evidence="1">NM73_A23</strain>
    </source>
</reference>
<organism evidence="1 2">
    <name type="scientific">Palleniella muris</name>
    <dbReference type="NCBI Taxonomy" id="3038145"/>
    <lineage>
        <taxon>Bacteria</taxon>
        <taxon>Pseudomonadati</taxon>
        <taxon>Bacteroidota</taxon>
        <taxon>Bacteroidia</taxon>
        <taxon>Bacteroidales</taxon>
        <taxon>Prevotellaceae</taxon>
        <taxon>Palleniella</taxon>
    </lineage>
</organism>
<proteinExistence type="predicted"/>
<dbReference type="Proteomes" id="UP000308886">
    <property type="component" value="Unassembled WGS sequence"/>
</dbReference>
<accession>A0AC61QLY7</accession>
<dbReference type="EMBL" id="SRZC01000030">
    <property type="protein sequence ID" value="TGX80112.1"/>
    <property type="molecule type" value="Genomic_DNA"/>
</dbReference>
<evidence type="ECO:0000313" key="1">
    <source>
        <dbReference type="EMBL" id="TGX80112.1"/>
    </source>
</evidence>
<name>A0AC61QLY7_9BACT</name>
<comment type="caution">
    <text evidence="1">The sequence shown here is derived from an EMBL/GenBank/DDBJ whole genome shotgun (WGS) entry which is preliminary data.</text>
</comment>
<protein>
    <submittedName>
        <fullName evidence="1">Uncharacterized protein</fullName>
    </submittedName>
</protein>
<keyword evidence="2" id="KW-1185">Reference proteome</keyword>
<sequence>MRKKTNRFFVFTLLCMTLVSCNGMTESKKEYSDSIVVTYHQGLTLCDDCNLDYERMSRIASRKEPTDTIEMSSRKFYALKSKLTDIGERKDYVTYFPISMKWDTLSVCFNDDAVVVNKDECVVNISMDVLHEILTLSRYYNYFLPEDLEYMATIQKFGIPSEYHFTPYMGFKLMPLRKVFLVPVPENDERP</sequence>